<keyword evidence="7" id="KW-0862">Zinc</keyword>
<feature type="compositionally biased region" description="Acidic residues" evidence="10">
    <location>
        <begin position="216"/>
        <end position="252"/>
    </location>
</feature>
<evidence type="ECO:0000256" key="5">
    <source>
        <dbReference type="ARBA" id="ARBA00022723"/>
    </source>
</evidence>
<dbReference type="InterPro" id="IPR019787">
    <property type="entry name" value="Znf_PHD-finger"/>
</dbReference>
<dbReference type="Pfam" id="PF07500">
    <property type="entry name" value="TFIIS_M"/>
    <property type="match status" value="1"/>
</dbReference>
<dbReference type="SUPFAM" id="SSF57903">
    <property type="entry name" value="FYVE/PHD zinc finger"/>
    <property type="match status" value="1"/>
</dbReference>
<dbReference type="GO" id="GO:0048188">
    <property type="term" value="C:Set1C/COMPASS complex"/>
    <property type="evidence" value="ECO:0007669"/>
    <property type="project" value="InterPro"/>
</dbReference>
<feature type="compositionally biased region" description="Basic and acidic residues" evidence="10">
    <location>
        <begin position="497"/>
        <end position="509"/>
    </location>
</feature>
<evidence type="ECO:0000313" key="14">
    <source>
        <dbReference type="Proteomes" id="UP000237144"/>
    </source>
</evidence>
<feature type="compositionally biased region" description="Low complexity" evidence="10">
    <location>
        <begin position="895"/>
        <end position="906"/>
    </location>
</feature>
<feature type="region of interest" description="Disordered" evidence="10">
    <location>
        <begin position="24"/>
        <end position="75"/>
    </location>
</feature>
<feature type="region of interest" description="Disordered" evidence="10">
    <location>
        <begin position="202"/>
        <end position="337"/>
    </location>
</feature>
<evidence type="ECO:0000256" key="3">
    <source>
        <dbReference type="ARBA" id="ARBA00011050"/>
    </source>
</evidence>
<feature type="domain" description="PHD-type" evidence="11">
    <location>
        <begin position="110"/>
        <end position="161"/>
    </location>
</feature>
<evidence type="ECO:0000256" key="10">
    <source>
        <dbReference type="SAM" id="MobiDB-lite"/>
    </source>
</evidence>
<dbReference type="Pfam" id="PF00628">
    <property type="entry name" value="PHD"/>
    <property type="match status" value="1"/>
</dbReference>
<dbReference type="Proteomes" id="UP000237144">
    <property type="component" value="Unassembled WGS sequence"/>
</dbReference>
<feature type="region of interest" description="Disordered" evidence="10">
    <location>
        <begin position="919"/>
        <end position="946"/>
    </location>
</feature>
<dbReference type="InterPro" id="IPR013083">
    <property type="entry name" value="Znf_RING/FYVE/PHD"/>
</dbReference>
<evidence type="ECO:0000256" key="4">
    <source>
        <dbReference type="ARBA" id="ARBA00021616"/>
    </source>
</evidence>
<evidence type="ECO:0000256" key="2">
    <source>
        <dbReference type="ARBA" id="ARBA00004123"/>
    </source>
</evidence>
<dbReference type="CDD" id="cd21538">
    <property type="entry name" value="SPOC_TFIIS"/>
    <property type="match status" value="1"/>
</dbReference>
<keyword evidence="5" id="KW-0479">Metal-binding</keyword>
<comment type="caution">
    <text evidence="13">The sequence shown here is derived from an EMBL/GenBank/DDBJ whole genome shotgun (WGS) entry which is preliminary data.</text>
</comment>
<feature type="compositionally biased region" description="Gly residues" evidence="10">
    <location>
        <begin position="1094"/>
        <end position="1105"/>
    </location>
</feature>
<dbReference type="GO" id="GO:0008270">
    <property type="term" value="F:zinc ion binding"/>
    <property type="evidence" value="ECO:0007669"/>
    <property type="project" value="UniProtKB-KW"/>
</dbReference>
<dbReference type="SMART" id="SM00249">
    <property type="entry name" value="PHD"/>
    <property type="match status" value="1"/>
</dbReference>
<dbReference type="PANTHER" id="PTHR46174:SF1">
    <property type="entry name" value="CXXC-TYPE ZINC FINGER PROTEIN 1"/>
    <property type="match status" value="1"/>
</dbReference>
<dbReference type="InterPro" id="IPR012921">
    <property type="entry name" value="SPOC_C"/>
</dbReference>
<gene>
    <name evidence="13" type="ORF">BMF94_1819</name>
</gene>
<sequence>MVGGRIRKPTARVLDSVESRQLLSSLSHERRRAVGHSAAAASTSTTGQAHSTTRSAPVKRKGKAQNARGKQAVAKEQGLANNQHDPLAAALPHQGPDGTAGDEENDQDMTLYCVCLGYDTGEQPMIQCEHCSNWFHFTCVGLTDGSAAGIEAYSCDMCEQMGMGSTRIAIAEGAEAQGRGRAMREGAATEAWRVIGDAPTFVAPSATFYDPGGDAYIEDDEEEDEVEDEEEEEEQDDGAVDDNDESDADFDAGDGQVKAQKRKRPTTGGRARSRRKVAESDESDDDWDSEEDGEKPKKSRAKRPSAASNRRASSSHDAKGAAPATGSSVPASDKTRTHVHKQLTSIFSSIFAADADAKTLAQKDEIELRSTAFAEQVEAALFEAHAEPDDKGVRAPRTRYASKFRSLHFNLKSNAYLRSRVANNELPADKLINLSAEDLQTPELRAMAESVRAASLRNSVKEVLAAPTAKRTHKGEEEIENEASRIIAAEQVERVKEAQAEEARKRGEDANAGSPRNDGSPMATSAFPYAMEDSPAPQTPGAGLNAGSERQSDSPAATPRARSSLVPSEMSPGPGETGVGADAAAAGSLPDEQGDNAMSPPPAPPKPRQSASNFDITSIWGKVKAASPEAGEASQSPAPVGSPAAEQDDAADHEEHDLLQAASGGEDDDFEDDLFRDSGASPKKPSASKAREPTKPAVSDLPKLWSGDVLVPEEGGFPSFAVQVGGRPLGDSPATWKQLFPRALSTAGRLPTEKAVKYLVECSLAPTRELVVTALLPDTTGPSPDFPHKPTEESCLAKHRHIYDTYLKRDRAGVVQPGREFARLVKDIYIVPLPKEAPLPEYLELADEHVLSDDRPRKEDLLLCVLVVQKGALPTVRPTASAPPATNVAPPQPVPTSSYSAAPPAARFPPAASPPYIAPPSASYGGNQSPPYAGSQSPYAPPSYADPSATGGYPALGAPPAQPAAVVPGGVDLSAMQSLLSQVDPATIDSLLANPALLNSIPGFGAAAAASGIALPPAALPSAGGYGNVLPMGAAPMQGGYPTGPSPMHGGYAPAGPAGYGQSISPMQPPPMQSASFGSGTGGGPPVHPSRMGMVGGGGPTGAGGPPVHPSRLAMMNPGAAGNPPTYGQQGPNPGWGGPRPPAGPHQGGGYGRY</sequence>
<keyword evidence="8" id="KW-0539">Nucleus</keyword>
<dbReference type="PANTHER" id="PTHR46174">
    <property type="entry name" value="CXXC-TYPE ZINC FINGER PROTEIN 1"/>
    <property type="match status" value="1"/>
</dbReference>
<feature type="compositionally biased region" description="Basic residues" evidence="10">
    <location>
        <begin position="259"/>
        <end position="275"/>
    </location>
</feature>
<dbReference type="InterPro" id="IPR019786">
    <property type="entry name" value="Zinc_finger_PHD-type_CS"/>
</dbReference>
<feature type="region of interest" description="Disordered" evidence="10">
    <location>
        <begin position="497"/>
        <end position="702"/>
    </location>
</feature>
<dbReference type="GO" id="GO:0045893">
    <property type="term" value="P:positive regulation of DNA-templated transcription"/>
    <property type="evidence" value="ECO:0007669"/>
    <property type="project" value="TreeGrafter"/>
</dbReference>
<name>A0A2S5BEJ4_9BASI</name>
<comment type="function">
    <text evidence="1">Negative regulator of transcription elongation.</text>
</comment>
<evidence type="ECO:0000259" key="12">
    <source>
        <dbReference type="PROSITE" id="PS51321"/>
    </source>
</evidence>
<proteinExistence type="inferred from homology"/>
<dbReference type="OrthoDB" id="436852at2759"/>
<dbReference type="Gene3D" id="1.10.472.30">
    <property type="entry name" value="Transcription elongation factor S-II, central domain"/>
    <property type="match status" value="1"/>
</dbReference>
<dbReference type="InterPro" id="IPR003618">
    <property type="entry name" value="TFIIS_cen_dom"/>
</dbReference>
<keyword evidence="14" id="KW-1185">Reference proteome</keyword>
<evidence type="ECO:0000256" key="1">
    <source>
        <dbReference type="ARBA" id="ARBA00002311"/>
    </source>
</evidence>
<accession>A0A2S5BEJ4</accession>
<dbReference type="AlphaFoldDB" id="A0A2S5BEJ4"/>
<evidence type="ECO:0000259" key="11">
    <source>
        <dbReference type="PROSITE" id="PS50016"/>
    </source>
</evidence>
<organism evidence="13 14">
    <name type="scientific">Rhodotorula taiwanensis</name>
    <dbReference type="NCBI Taxonomy" id="741276"/>
    <lineage>
        <taxon>Eukaryota</taxon>
        <taxon>Fungi</taxon>
        <taxon>Dikarya</taxon>
        <taxon>Basidiomycota</taxon>
        <taxon>Pucciniomycotina</taxon>
        <taxon>Microbotryomycetes</taxon>
        <taxon>Sporidiobolales</taxon>
        <taxon>Sporidiobolaceae</taxon>
        <taxon>Rhodotorula</taxon>
    </lineage>
</organism>
<keyword evidence="6 9" id="KW-0863">Zinc-finger</keyword>
<dbReference type="Pfam" id="PF07744">
    <property type="entry name" value="SPOC"/>
    <property type="match status" value="1"/>
</dbReference>
<evidence type="ECO:0000256" key="9">
    <source>
        <dbReference type="PROSITE-ProRule" id="PRU00146"/>
    </source>
</evidence>
<feature type="domain" description="TFIIS central" evidence="12">
    <location>
        <begin position="352"/>
        <end position="467"/>
    </location>
</feature>
<dbReference type="PROSITE" id="PS51321">
    <property type="entry name" value="TFIIS_CENTRAL"/>
    <property type="match status" value="1"/>
</dbReference>
<dbReference type="InterPro" id="IPR036575">
    <property type="entry name" value="TFIIS_cen_dom_sf"/>
</dbReference>
<evidence type="ECO:0000313" key="13">
    <source>
        <dbReference type="EMBL" id="POY75187.1"/>
    </source>
</evidence>
<dbReference type="Gene3D" id="3.30.40.10">
    <property type="entry name" value="Zinc/RING finger domain, C3HC4 (zinc finger)"/>
    <property type="match status" value="1"/>
</dbReference>
<comment type="subcellular location">
    <subcellularLocation>
        <location evidence="2">Nucleus</location>
    </subcellularLocation>
</comment>
<evidence type="ECO:0000256" key="7">
    <source>
        <dbReference type="ARBA" id="ARBA00022833"/>
    </source>
</evidence>
<dbReference type="STRING" id="741276.A0A2S5BEJ4"/>
<dbReference type="GO" id="GO:0006351">
    <property type="term" value="P:DNA-templated transcription"/>
    <property type="evidence" value="ECO:0007669"/>
    <property type="project" value="InterPro"/>
</dbReference>
<evidence type="ECO:0000256" key="8">
    <source>
        <dbReference type="ARBA" id="ARBA00023242"/>
    </source>
</evidence>
<dbReference type="SMART" id="SM00510">
    <property type="entry name" value="TFS2M"/>
    <property type="match status" value="1"/>
</dbReference>
<dbReference type="SUPFAM" id="SSF46942">
    <property type="entry name" value="Elongation factor TFIIS domain 2"/>
    <property type="match status" value="1"/>
</dbReference>
<evidence type="ECO:0000256" key="6">
    <source>
        <dbReference type="ARBA" id="ARBA00022771"/>
    </source>
</evidence>
<feature type="region of interest" description="Disordered" evidence="10">
    <location>
        <begin position="876"/>
        <end position="906"/>
    </location>
</feature>
<feature type="compositionally biased region" description="Acidic residues" evidence="10">
    <location>
        <begin position="665"/>
        <end position="674"/>
    </location>
</feature>
<feature type="compositionally biased region" description="Low complexity" evidence="10">
    <location>
        <begin position="35"/>
        <end position="53"/>
    </location>
</feature>
<comment type="similarity">
    <text evidence="3">Belongs to the BYE1 family.</text>
</comment>
<dbReference type="PROSITE" id="PS50016">
    <property type="entry name" value="ZF_PHD_2"/>
    <property type="match status" value="1"/>
</dbReference>
<dbReference type="InterPro" id="IPR011011">
    <property type="entry name" value="Znf_FYVE_PHD"/>
</dbReference>
<feature type="compositionally biased region" description="Acidic residues" evidence="10">
    <location>
        <begin position="280"/>
        <end position="293"/>
    </location>
</feature>
<dbReference type="EMBL" id="PJQD01000019">
    <property type="protein sequence ID" value="POY75187.1"/>
    <property type="molecule type" value="Genomic_DNA"/>
</dbReference>
<protein>
    <recommendedName>
        <fullName evidence="4">Transcription factor BYE1</fullName>
    </recommendedName>
</protein>
<reference evidence="13 14" key="1">
    <citation type="journal article" date="2018" name="Front. Microbiol.">
        <title>Prospects for Fungal Bioremediation of Acidic Radioactive Waste Sites: Characterization and Genome Sequence of Rhodotorula taiwanensis MD1149.</title>
        <authorList>
            <person name="Tkavc R."/>
            <person name="Matrosova V.Y."/>
            <person name="Grichenko O.E."/>
            <person name="Gostincar C."/>
            <person name="Volpe R.P."/>
            <person name="Klimenkova P."/>
            <person name="Gaidamakova E.K."/>
            <person name="Zhou C.E."/>
            <person name="Stewart B.J."/>
            <person name="Lyman M.G."/>
            <person name="Malfatti S.A."/>
            <person name="Rubinfeld B."/>
            <person name="Courtot M."/>
            <person name="Singh J."/>
            <person name="Dalgard C.L."/>
            <person name="Hamilton T."/>
            <person name="Frey K.G."/>
            <person name="Gunde-Cimerman N."/>
            <person name="Dugan L."/>
            <person name="Daly M.J."/>
        </authorList>
    </citation>
    <scope>NUCLEOTIDE SEQUENCE [LARGE SCALE GENOMIC DNA]</scope>
    <source>
        <strain evidence="13 14">MD1149</strain>
    </source>
</reference>
<dbReference type="InterPro" id="IPR001965">
    <property type="entry name" value="Znf_PHD"/>
</dbReference>
<dbReference type="InterPro" id="IPR037869">
    <property type="entry name" value="Spp1/CFP1"/>
</dbReference>
<dbReference type="PROSITE" id="PS01359">
    <property type="entry name" value="ZF_PHD_1"/>
    <property type="match status" value="1"/>
</dbReference>
<feature type="compositionally biased region" description="Low complexity" evidence="10">
    <location>
        <begin position="1050"/>
        <end position="1061"/>
    </location>
</feature>
<feature type="region of interest" description="Disordered" evidence="10">
    <location>
        <begin position="1048"/>
        <end position="1154"/>
    </location>
</feature>